<dbReference type="RefSeq" id="WP_267844857.1">
    <property type="nucleotide sequence ID" value="NZ_JAPMXC010000001.1"/>
</dbReference>
<evidence type="ECO:0000259" key="6">
    <source>
        <dbReference type="PROSITE" id="PS50977"/>
    </source>
</evidence>
<proteinExistence type="predicted"/>
<sequence>MRDSLSTRRKVLDAAEDAYATIGVEGLTLRLVTERALVNLASINYHFGTKRALAEEMLRRRLDPLHRDRLALLEAAEQAFGPELRVAHVVTAILLPGIGRMLASESRTHLAAFLTRCAADPTPLIRDAMTLQFQAYGERFDAAFVRCMHGIPPTHVLWRVRLLFNAVPGTVMNPNTIVLLQNLLAQPTLTLADVVTQFVGVIDCKDGEASDKEALREQVMAMERVMSSMPVYRQWNLSLEHPLGSFGSSTAQQVG</sequence>
<keyword evidence="3 5" id="KW-0238">DNA-binding</keyword>
<evidence type="ECO:0000256" key="4">
    <source>
        <dbReference type="ARBA" id="ARBA00023163"/>
    </source>
</evidence>
<dbReference type="Proteomes" id="UP001082899">
    <property type="component" value="Unassembled WGS sequence"/>
</dbReference>
<dbReference type="Pfam" id="PF00440">
    <property type="entry name" value="TetR_N"/>
    <property type="match status" value="1"/>
</dbReference>
<dbReference type="SUPFAM" id="SSF48498">
    <property type="entry name" value="Tetracyclin repressor-like, C-terminal domain"/>
    <property type="match status" value="1"/>
</dbReference>
<evidence type="ECO:0000313" key="7">
    <source>
        <dbReference type="EMBL" id="MCY0385735.1"/>
    </source>
</evidence>
<keyword evidence="1" id="KW-0678">Repressor</keyword>
<evidence type="ECO:0000256" key="5">
    <source>
        <dbReference type="PROSITE-ProRule" id="PRU00335"/>
    </source>
</evidence>
<evidence type="ECO:0000313" key="8">
    <source>
        <dbReference type="Proteomes" id="UP001082899"/>
    </source>
</evidence>
<keyword evidence="4" id="KW-0804">Transcription</keyword>
<dbReference type="PROSITE" id="PS50977">
    <property type="entry name" value="HTH_TETR_2"/>
    <property type="match status" value="1"/>
</dbReference>
<protein>
    <submittedName>
        <fullName evidence="7">TetR/AcrR family transcriptional regulator</fullName>
    </submittedName>
</protein>
<dbReference type="InterPro" id="IPR041586">
    <property type="entry name" value="PsrA_TetR_C"/>
</dbReference>
<keyword evidence="2" id="KW-0805">Transcription regulation</keyword>
<organism evidence="7 8">
    <name type="scientific">Robbsia betulipollinis</name>
    <dbReference type="NCBI Taxonomy" id="2981849"/>
    <lineage>
        <taxon>Bacteria</taxon>
        <taxon>Pseudomonadati</taxon>
        <taxon>Pseudomonadota</taxon>
        <taxon>Betaproteobacteria</taxon>
        <taxon>Burkholderiales</taxon>
        <taxon>Burkholderiaceae</taxon>
        <taxon>Robbsia</taxon>
    </lineage>
</organism>
<feature type="DNA-binding region" description="H-T-H motif" evidence="5">
    <location>
        <begin position="28"/>
        <end position="47"/>
    </location>
</feature>
<dbReference type="InterPro" id="IPR023772">
    <property type="entry name" value="DNA-bd_HTH_TetR-type_CS"/>
</dbReference>
<dbReference type="InterPro" id="IPR050109">
    <property type="entry name" value="HTH-type_TetR-like_transc_reg"/>
</dbReference>
<dbReference type="InterPro" id="IPR009057">
    <property type="entry name" value="Homeodomain-like_sf"/>
</dbReference>
<dbReference type="PANTHER" id="PTHR30055:SF235">
    <property type="entry name" value="TRANSCRIPTIONAL REGULATORY PROTEIN"/>
    <property type="match status" value="1"/>
</dbReference>
<feature type="domain" description="HTH tetR-type" evidence="6">
    <location>
        <begin position="5"/>
        <end position="65"/>
    </location>
</feature>
<evidence type="ECO:0000256" key="2">
    <source>
        <dbReference type="ARBA" id="ARBA00023015"/>
    </source>
</evidence>
<comment type="caution">
    <text evidence="7">The sequence shown here is derived from an EMBL/GenBank/DDBJ whole genome shotgun (WGS) entry which is preliminary data.</text>
</comment>
<accession>A0ABT3ZGT4</accession>
<keyword evidence="8" id="KW-1185">Reference proteome</keyword>
<dbReference type="EMBL" id="JAPMXC010000001">
    <property type="protein sequence ID" value="MCY0385735.1"/>
    <property type="molecule type" value="Genomic_DNA"/>
</dbReference>
<dbReference type="InterPro" id="IPR001647">
    <property type="entry name" value="HTH_TetR"/>
</dbReference>
<reference evidence="7" key="1">
    <citation type="submission" date="2022-11" db="EMBL/GenBank/DDBJ databases">
        <title>Robbsia betulipollinis sp. nov., isolated from pollen of birch (Betula pendula).</title>
        <authorList>
            <person name="Shi H."/>
            <person name="Ambika Manirajan B."/>
            <person name="Ratering S."/>
            <person name="Geissler-Plaum R."/>
            <person name="Schnell S."/>
        </authorList>
    </citation>
    <scope>NUCLEOTIDE SEQUENCE</scope>
    <source>
        <strain evidence="7">Bb-Pol-6</strain>
    </source>
</reference>
<evidence type="ECO:0000256" key="1">
    <source>
        <dbReference type="ARBA" id="ARBA00022491"/>
    </source>
</evidence>
<dbReference type="PROSITE" id="PS01081">
    <property type="entry name" value="HTH_TETR_1"/>
    <property type="match status" value="1"/>
</dbReference>
<dbReference type="InterPro" id="IPR036271">
    <property type="entry name" value="Tet_transcr_reg_TetR-rel_C_sf"/>
</dbReference>
<dbReference type="PANTHER" id="PTHR30055">
    <property type="entry name" value="HTH-TYPE TRANSCRIPTIONAL REGULATOR RUTR"/>
    <property type="match status" value="1"/>
</dbReference>
<dbReference type="SUPFAM" id="SSF46689">
    <property type="entry name" value="Homeodomain-like"/>
    <property type="match status" value="1"/>
</dbReference>
<evidence type="ECO:0000256" key="3">
    <source>
        <dbReference type="ARBA" id="ARBA00023125"/>
    </source>
</evidence>
<name>A0ABT3ZGT4_9BURK</name>
<gene>
    <name evidence="7" type="ORF">OVY01_00460</name>
</gene>
<dbReference type="Pfam" id="PF17939">
    <property type="entry name" value="TetR_C_30"/>
    <property type="match status" value="1"/>
</dbReference>
<dbReference type="Gene3D" id="1.10.357.10">
    <property type="entry name" value="Tetracycline Repressor, domain 2"/>
    <property type="match status" value="1"/>
</dbReference>